<organism evidence="3 4">
    <name type="scientific">Paspalum vaginatum</name>
    <name type="common">seashore paspalum</name>
    <dbReference type="NCBI Taxonomy" id="158149"/>
    <lineage>
        <taxon>Eukaryota</taxon>
        <taxon>Viridiplantae</taxon>
        <taxon>Streptophyta</taxon>
        <taxon>Embryophyta</taxon>
        <taxon>Tracheophyta</taxon>
        <taxon>Spermatophyta</taxon>
        <taxon>Magnoliopsida</taxon>
        <taxon>Liliopsida</taxon>
        <taxon>Poales</taxon>
        <taxon>Poaceae</taxon>
        <taxon>PACMAD clade</taxon>
        <taxon>Panicoideae</taxon>
        <taxon>Andropogonodae</taxon>
        <taxon>Paspaleae</taxon>
        <taxon>Paspalinae</taxon>
        <taxon>Paspalum</taxon>
    </lineage>
</organism>
<dbReference type="OrthoDB" id="684435at2759"/>
<gene>
    <name evidence="3" type="ORF">BS78_K027000</name>
</gene>
<dbReference type="PANTHER" id="PTHR47069">
    <property type="match status" value="1"/>
</dbReference>
<dbReference type="AlphaFoldDB" id="A0A9W7X9R3"/>
<dbReference type="PANTHER" id="PTHR47069:SF8">
    <property type="entry name" value="MYB_SANT-LIKE DOMAIN-CONTAINING PROTEIN"/>
    <property type="match status" value="1"/>
</dbReference>
<dbReference type="Proteomes" id="UP001164776">
    <property type="component" value="Unassembled WGS sequence"/>
</dbReference>
<proteinExistence type="predicted"/>
<sequence>MSSEDGTISCVGGLGNRTPSGGSDGNLGEPPEGTVGWSEDDVGRSSVDHGGQRSGKEQVVDGPPAKRTKSMEYYVRLISESMLERCRNEKDAMTREEREMTELLQILEEDGVPRASELYFIATELLRTATRRAAFKLFTSAEERLAWLQWTWENVKKK</sequence>
<dbReference type="EMBL" id="MU629986">
    <property type="protein sequence ID" value="KAJ1254596.1"/>
    <property type="molecule type" value="Genomic_DNA"/>
</dbReference>
<accession>A0A9W7X9R3</accession>
<keyword evidence="4" id="KW-1185">Reference proteome</keyword>
<reference evidence="3 4" key="1">
    <citation type="submission" date="2022-10" db="EMBL/GenBank/DDBJ databases">
        <title>WGS assembly of Paspalum vaginatum 540-79.</title>
        <authorList>
            <person name="Sun G."/>
            <person name="Wase N."/>
            <person name="Shu S."/>
            <person name="Jenkins J."/>
            <person name="Zhou B."/>
            <person name="Torres-Rodriguez J."/>
            <person name="Chen C."/>
            <person name="Sandor L."/>
            <person name="Plott C."/>
            <person name="Yoshinga Y."/>
            <person name="Daum C."/>
            <person name="Qi P."/>
            <person name="Barry K."/>
            <person name="Lipzen A."/>
            <person name="Berry L."/>
            <person name="Pedersen C."/>
            <person name="Gottilla T."/>
            <person name="Foltz A."/>
            <person name="Yu H."/>
            <person name="O'Malley R."/>
            <person name="Zhang C."/>
            <person name="Devos K."/>
            <person name="Sigmon B."/>
            <person name="Yu B."/>
            <person name="Obata T."/>
            <person name="Schmutz J."/>
            <person name="Schnable J."/>
        </authorList>
    </citation>
    <scope>NUCLEOTIDE SEQUENCE [LARGE SCALE GENOMIC DNA]</scope>
    <source>
        <strain evidence="4">cv. 540-79</strain>
    </source>
</reference>
<feature type="compositionally biased region" description="Basic and acidic residues" evidence="2">
    <location>
        <begin position="41"/>
        <end position="59"/>
    </location>
</feature>
<feature type="coiled-coil region" evidence="1">
    <location>
        <begin position="83"/>
        <end position="110"/>
    </location>
</feature>
<evidence type="ECO:0000256" key="1">
    <source>
        <dbReference type="SAM" id="Coils"/>
    </source>
</evidence>
<name>A0A9W7X9R3_9POAL</name>
<protein>
    <submittedName>
        <fullName evidence="3">Uncharacterized protein</fullName>
    </submittedName>
</protein>
<evidence type="ECO:0000313" key="3">
    <source>
        <dbReference type="EMBL" id="KAJ1254596.1"/>
    </source>
</evidence>
<keyword evidence="1" id="KW-0175">Coiled coil</keyword>
<evidence type="ECO:0000256" key="2">
    <source>
        <dbReference type="SAM" id="MobiDB-lite"/>
    </source>
</evidence>
<comment type="caution">
    <text evidence="3">The sequence shown here is derived from an EMBL/GenBank/DDBJ whole genome shotgun (WGS) entry which is preliminary data.</text>
</comment>
<feature type="region of interest" description="Disordered" evidence="2">
    <location>
        <begin position="1"/>
        <end position="67"/>
    </location>
</feature>
<evidence type="ECO:0000313" key="4">
    <source>
        <dbReference type="Proteomes" id="UP001164776"/>
    </source>
</evidence>